<reference evidence="2 3" key="1">
    <citation type="journal article" date="2010" name="Stand. Genomic Sci.">
        <title>Complete genome sequence of Haliangium ochraceum type strain (SMP-2).</title>
        <authorList>
            <consortium name="US DOE Joint Genome Institute (JGI-PGF)"/>
            <person name="Ivanova N."/>
            <person name="Daum C."/>
            <person name="Lang E."/>
            <person name="Abt B."/>
            <person name="Kopitz M."/>
            <person name="Saunders E."/>
            <person name="Lapidus A."/>
            <person name="Lucas S."/>
            <person name="Glavina Del Rio T."/>
            <person name="Nolan M."/>
            <person name="Tice H."/>
            <person name="Copeland A."/>
            <person name="Cheng J.F."/>
            <person name="Chen F."/>
            <person name="Bruce D."/>
            <person name="Goodwin L."/>
            <person name="Pitluck S."/>
            <person name="Mavromatis K."/>
            <person name="Pati A."/>
            <person name="Mikhailova N."/>
            <person name="Chen A."/>
            <person name="Palaniappan K."/>
            <person name="Land M."/>
            <person name="Hauser L."/>
            <person name="Chang Y.J."/>
            <person name="Jeffries C.D."/>
            <person name="Detter J.C."/>
            <person name="Brettin T."/>
            <person name="Rohde M."/>
            <person name="Goker M."/>
            <person name="Bristow J."/>
            <person name="Markowitz V."/>
            <person name="Eisen J.A."/>
            <person name="Hugenholtz P."/>
            <person name="Kyrpides N.C."/>
            <person name="Klenk H.P."/>
        </authorList>
    </citation>
    <scope>NUCLEOTIDE SEQUENCE [LARGE SCALE GENOMIC DNA]</scope>
    <source>
        <strain evidence="3">DSM 14365 / CIP 107738 / JCM 11303 / AJ 13395 / SMP-2</strain>
    </source>
</reference>
<dbReference type="InterPro" id="IPR029024">
    <property type="entry name" value="TerB-like"/>
</dbReference>
<gene>
    <name evidence="2" type="ordered locus">Hoch_2273</name>
</gene>
<dbReference type="STRING" id="502025.Hoch_2273"/>
<dbReference type="Pfam" id="PF05099">
    <property type="entry name" value="TerB"/>
    <property type="match status" value="1"/>
</dbReference>
<dbReference type="HOGENOM" id="CLU_1738008_0_0_7"/>
<dbReference type="RefSeq" id="WP_012827424.1">
    <property type="nucleotide sequence ID" value="NC_013440.1"/>
</dbReference>
<dbReference type="OrthoDB" id="6543050at2"/>
<dbReference type="Gene3D" id="1.10.3680.10">
    <property type="entry name" value="TerB-like"/>
    <property type="match status" value="1"/>
</dbReference>
<protein>
    <recommendedName>
        <fullName evidence="1">Co-chaperone DjlA N-terminal domain-containing protein</fullName>
    </recommendedName>
</protein>
<accession>D0LHY7</accession>
<dbReference type="AlphaFoldDB" id="D0LHY7"/>
<name>D0LHY7_HALO1</name>
<keyword evidence="3" id="KW-1185">Reference proteome</keyword>
<dbReference type="InterPro" id="IPR007791">
    <property type="entry name" value="DjlA_N"/>
</dbReference>
<dbReference type="Proteomes" id="UP000001880">
    <property type="component" value="Chromosome"/>
</dbReference>
<sequence length="150" mass="16569">MSDESNKAKARHAEAIATWKRFDESISNDVLRAVSGAFALVACADGRFSESEIEAFLSMIKDTRAFEAEDLDVLEEQFRSLGRSILADFDEGRRLAMAELAVLERGDREQTALVVSAAQIAMVADGRLDDVEEMVLAQICEALGLDPRHY</sequence>
<feature type="domain" description="Co-chaperone DjlA N-terminal" evidence="1">
    <location>
        <begin position="34"/>
        <end position="149"/>
    </location>
</feature>
<evidence type="ECO:0000313" key="2">
    <source>
        <dbReference type="EMBL" id="ACY14816.1"/>
    </source>
</evidence>
<dbReference type="KEGG" id="hoh:Hoch_2273"/>
<proteinExistence type="predicted"/>
<dbReference type="EMBL" id="CP001804">
    <property type="protein sequence ID" value="ACY14816.1"/>
    <property type="molecule type" value="Genomic_DNA"/>
</dbReference>
<dbReference type="eggNOG" id="COG3793">
    <property type="taxonomic scope" value="Bacteria"/>
</dbReference>
<dbReference type="SUPFAM" id="SSF158682">
    <property type="entry name" value="TerB-like"/>
    <property type="match status" value="1"/>
</dbReference>
<evidence type="ECO:0000313" key="3">
    <source>
        <dbReference type="Proteomes" id="UP000001880"/>
    </source>
</evidence>
<evidence type="ECO:0000259" key="1">
    <source>
        <dbReference type="Pfam" id="PF05099"/>
    </source>
</evidence>
<organism evidence="2 3">
    <name type="scientific">Haliangium ochraceum (strain DSM 14365 / JCM 11303 / SMP-2)</name>
    <dbReference type="NCBI Taxonomy" id="502025"/>
    <lineage>
        <taxon>Bacteria</taxon>
        <taxon>Pseudomonadati</taxon>
        <taxon>Myxococcota</taxon>
        <taxon>Polyangia</taxon>
        <taxon>Haliangiales</taxon>
        <taxon>Kofleriaceae</taxon>
        <taxon>Haliangium</taxon>
    </lineage>
</organism>